<dbReference type="GO" id="GO:0016887">
    <property type="term" value="F:ATP hydrolysis activity"/>
    <property type="evidence" value="ECO:0007669"/>
    <property type="project" value="InterPro"/>
</dbReference>
<sequence>MASTLSLVKGATALATAGLANLHNDDDLISYDSLVKARGLLDLIFELPSFEMELGRYSASLELCGSILNRSIRRRRHALEKKPPVRTRGHNIPSQSTSSSSGGQAAEHKNGSFAGAAPVGSPTRSMSTMPTAWEPDEALTFDSLVGNEAAKRALFEHVVLPLKLSEEARGSLFVGLRSSGNNVLLHGPPGTGKTTIAQAASQEAGAAFYSVVPSSILSKYQGESERVLHQLFDDAKKTKPSVIFLDELDALAPSRDAQDDGEVCLALF</sequence>
<dbReference type="SUPFAM" id="SSF52540">
    <property type="entry name" value="P-loop containing nucleoside triphosphate hydrolases"/>
    <property type="match status" value="1"/>
</dbReference>
<feature type="domain" description="AAA+ ATPase" evidence="2">
    <location>
        <begin position="179"/>
        <end position="268"/>
    </location>
</feature>
<protein>
    <recommendedName>
        <fullName evidence="2">AAA+ ATPase domain-containing protein</fullName>
    </recommendedName>
</protein>
<dbReference type="PANTHER" id="PTHR23074">
    <property type="entry name" value="AAA DOMAIN-CONTAINING"/>
    <property type="match status" value="1"/>
</dbReference>
<dbReference type="AlphaFoldDB" id="D7FW77"/>
<dbReference type="InterPro" id="IPR027417">
    <property type="entry name" value="P-loop_NTPase"/>
</dbReference>
<dbReference type="STRING" id="2880.D7FW77"/>
<proteinExistence type="predicted"/>
<organism evidence="3 4">
    <name type="scientific">Ectocarpus siliculosus</name>
    <name type="common">Brown alga</name>
    <name type="synonym">Conferva siliculosa</name>
    <dbReference type="NCBI Taxonomy" id="2880"/>
    <lineage>
        <taxon>Eukaryota</taxon>
        <taxon>Sar</taxon>
        <taxon>Stramenopiles</taxon>
        <taxon>Ochrophyta</taxon>
        <taxon>PX clade</taxon>
        <taxon>Phaeophyceae</taxon>
        <taxon>Ectocarpales</taxon>
        <taxon>Ectocarpaceae</taxon>
        <taxon>Ectocarpus</taxon>
    </lineage>
</organism>
<dbReference type="eggNOG" id="KOG0739">
    <property type="taxonomic scope" value="Eukaryota"/>
</dbReference>
<accession>D7FW77</accession>
<dbReference type="GO" id="GO:0005524">
    <property type="term" value="F:ATP binding"/>
    <property type="evidence" value="ECO:0007669"/>
    <property type="project" value="InterPro"/>
</dbReference>
<evidence type="ECO:0000259" key="2">
    <source>
        <dbReference type="SMART" id="SM00382"/>
    </source>
</evidence>
<dbReference type="PANTHER" id="PTHR23074:SF83">
    <property type="entry name" value="VACUOLAR PROTEIN SORTING-ASSOCIATED PROTEIN 4A"/>
    <property type="match status" value="1"/>
</dbReference>
<dbReference type="Pfam" id="PF00004">
    <property type="entry name" value="AAA"/>
    <property type="match status" value="1"/>
</dbReference>
<dbReference type="InParanoid" id="D7FW77"/>
<feature type="compositionally biased region" description="Low complexity" evidence="1">
    <location>
        <begin position="94"/>
        <end position="104"/>
    </location>
</feature>
<feature type="compositionally biased region" description="Basic residues" evidence="1">
    <location>
        <begin position="77"/>
        <end position="89"/>
    </location>
</feature>
<dbReference type="OrthoDB" id="10254455at2759"/>
<evidence type="ECO:0000313" key="4">
    <source>
        <dbReference type="Proteomes" id="UP000002630"/>
    </source>
</evidence>
<dbReference type="InterPro" id="IPR050304">
    <property type="entry name" value="MT-severing_AAA_ATPase"/>
</dbReference>
<keyword evidence="4" id="KW-1185">Reference proteome</keyword>
<reference evidence="3 4" key="1">
    <citation type="journal article" date="2010" name="Nature">
        <title>The Ectocarpus genome and the independent evolution of multicellularity in brown algae.</title>
        <authorList>
            <person name="Cock J.M."/>
            <person name="Sterck L."/>
            <person name="Rouze P."/>
            <person name="Scornet D."/>
            <person name="Allen A.E."/>
            <person name="Amoutzias G."/>
            <person name="Anthouard V."/>
            <person name="Artiguenave F."/>
            <person name="Aury J.M."/>
            <person name="Badger J.H."/>
            <person name="Beszteri B."/>
            <person name="Billiau K."/>
            <person name="Bonnet E."/>
            <person name="Bothwell J.H."/>
            <person name="Bowler C."/>
            <person name="Boyen C."/>
            <person name="Brownlee C."/>
            <person name="Carrano C.J."/>
            <person name="Charrier B."/>
            <person name="Cho G.Y."/>
            <person name="Coelho S.M."/>
            <person name="Collen J."/>
            <person name="Corre E."/>
            <person name="Da Silva C."/>
            <person name="Delage L."/>
            <person name="Delaroque N."/>
            <person name="Dittami S.M."/>
            <person name="Doulbeau S."/>
            <person name="Elias M."/>
            <person name="Farnham G."/>
            <person name="Gachon C.M."/>
            <person name="Gschloessl B."/>
            <person name="Heesch S."/>
            <person name="Jabbari K."/>
            <person name="Jubin C."/>
            <person name="Kawai H."/>
            <person name="Kimura K."/>
            <person name="Kloareg B."/>
            <person name="Kupper F.C."/>
            <person name="Lang D."/>
            <person name="Le Bail A."/>
            <person name="Leblanc C."/>
            <person name="Lerouge P."/>
            <person name="Lohr M."/>
            <person name="Lopez P.J."/>
            <person name="Martens C."/>
            <person name="Maumus F."/>
            <person name="Michel G."/>
            <person name="Miranda-Saavedra D."/>
            <person name="Morales J."/>
            <person name="Moreau H."/>
            <person name="Motomura T."/>
            <person name="Nagasato C."/>
            <person name="Napoli C.A."/>
            <person name="Nelson D.R."/>
            <person name="Nyvall-Collen P."/>
            <person name="Peters A.F."/>
            <person name="Pommier C."/>
            <person name="Potin P."/>
            <person name="Poulain J."/>
            <person name="Quesneville H."/>
            <person name="Read B."/>
            <person name="Rensing S.A."/>
            <person name="Ritter A."/>
            <person name="Rousvoal S."/>
            <person name="Samanta M."/>
            <person name="Samson G."/>
            <person name="Schroeder D.C."/>
            <person name="Segurens B."/>
            <person name="Strittmatter M."/>
            <person name="Tonon T."/>
            <person name="Tregear J.W."/>
            <person name="Valentin K."/>
            <person name="von Dassow P."/>
            <person name="Yamagishi T."/>
            <person name="Van de Peer Y."/>
            <person name="Wincker P."/>
        </authorList>
    </citation>
    <scope>NUCLEOTIDE SEQUENCE [LARGE SCALE GENOMIC DNA]</scope>
    <source>
        <strain evidence="4">Ec32 / CCAP1310/4</strain>
    </source>
</reference>
<evidence type="ECO:0000313" key="3">
    <source>
        <dbReference type="EMBL" id="CBJ25597.1"/>
    </source>
</evidence>
<gene>
    <name evidence="3" type="primary">AAA</name>
    <name evidence="3" type="ORF">Esi_0003_0298</name>
</gene>
<dbReference type="SMART" id="SM00382">
    <property type="entry name" value="AAA"/>
    <property type="match status" value="1"/>
</dbReference>
<evidence type="ECO:0000256" key="1">
    <source>
        <dbReference type="SAM" id="MobiDB-lite"/>
    </source>
</evidence>
<dbReference type="Gene3D" id="3.40.50.300">
    <property type="entry name" value="P-loop containing nucleotide triphosphate hydrolases"/>
    <property type="match status" value="1"/>
</dbReference>
<name>D7FW77_ECTSI</name>
<dbReference type="InterPro" id="IPR003959">
    <property type="entry name" value="ATPase_AAA_core"/>
</dbReference>
<feature type="region of interest" description="Disordered" evidence="1">
    <location>
        <begin position="77"/>
        <end position="128"/>
    </location>
</feature>
<dbReference type="EMBL" id="FN649727">
    <property type="protein sequence ID" value="CBJ25597.1"/>
    <property type="molecule type" value="Genomic_DNA"/>
</dbReference>
<dbReference type="Proteomes" id="UP000002630">
    <property type="component" value="Linkage Group LG02"/>
</dbReference>
<dbReference type="EMBL" id="FN648486">
    <property type="protein sequence ID" value="CBJ25597.1"/>
    <property type="molecule type" value="Genomic_DNA"/>
</dbReference>
<dbReference type="InterPro" id="IPR003593">
    <property type="entry name" value="AAA+_ATPase"/>
</dbReference>